<proteinExistence type="predicted"/>
<protein>
    <submittedName>
        <fullName evidence="1">Uncharacterized protein</fullName>
    </submittedName>
</protein>
<keyword evidence="3" id="KW-1185">Reference proteome</keyword>
<name>A0AAX6GSL7_IRIPA</name>
<gene>
    <name evidence="2" type="ORF">M6B38_324730</name>
    <name evidence="1" type="ORF">M6B38_348445</name>
</gene>
<reference evidence="1" key="1">
    <citation type="journal article" date="2023" name="GigaByte">
        <title>Genome assembly of the bearded iris, Iris pallida Lam.</title>
        <authorList>
            <person name="Bruccoleri R.E."/>
            <person name="Oakeley E.J."/>
            <person name="Faust A.M.E."/>
            <person name="Altorfer M."/>
            <person name="Dessus-Babus S."/>
            <person name="Burckhardt D."/>
            <person name="Oertli M."/>
            <person name="Naumann U."/>
            <person name="Petersen F."/>
            <person name="Wong J."/>
        </authorList>
    </citation>
    <scope>NUCLEOTIDE SEQUENCE</scope>
    <source>
        <strain evidence="1">GSM-AAB239-AS_SAM_17_03QT</strain>
    </source>
</reference>
<dbReference type="EMBL" id="JANAVB010016684">
    <property type="protein sequence ID" value="KAJ6831532.1"/>
    <property type="molecule type" value="Genomic_DNA"/>
</dbReference>
<comment type="caution">
    <text evidence="1">The sequence shown here is derived from an EMBL/GenBank/DDBJ whole genome shotgun (WGS) entry which is preliminary data.</text>
</comment>
<organism evidence="1 3">
    <name type="scientific">Iris pallida</name>
    <name type="common">Sweet iris</name>
    <dbReference type="NCBI Taxonomy" id="29817"/>
    <lineage>
        <taxon>Eukaryota</taxon>
        <taxon>Viridiplantae</taxon>
        <taxon>Streptophyta</taxon>
        <taxon>Embryophyta</taxon>
        <taxon>Tracheophyta</taxon>
        <taxon>Spermatophyta</taxon>
        <taxon>Magnoliopsida</taxon>
        <taxon>Liliopsida</taxon>
        <taxon>Asparagales</taxon>
        <taxon>Iridaceae</taxon>
        <taxon>Iridoideae</taxon>
        <taxon>Irideae</taxon>
        <taxon>Iris</taxon>
    </lineage>
</organism>
<evidence type="ECO:0000313" key="2">
    <source>
        <dbReference type="EMBL" id="KAJ6836887.1"/>
    </source>
</evidence>
<evidence type="ECO:0000313" key="1">
    <source>
        <dbReference type="EMBL" id="KAJ6831532.1"/>
    </source>
</evidence>
<dbReference type="EMBL" id="JANAVB010011799">
    <property type="protein sequence ID" value="KAJ6836887.1"/>
    <property type="molecule type" value="Genomic_DNA"/>
</dbReference>
<reference evidence="1" key="2">
    <citation type="submission" date="2023-04" db="EMBL/GenBank/DDBJ databases">
        <authorList>
            <person name="Bruccoleri R.E."/>
            <person name="Oakeley E.J."/>
            <person name="Faust A.-M."/>
            <person name="Dessus-Babus S."/>
            <person name="Altorfer M."/>
            <person name="Burckhardt D."/>
            <person name="Oertli M."/>
            <person name="Naumann U."/>
            <person name="Petersen F."/>
            <person name="Wong J."/>
        </authorList>
    </citation>
    <scope>NUCLEOTIDE SEQUENCE</scope>
    <source>
        <strain evidence="1">GSM-AAB239-AS_SAM_17_03QT</strain>
        <tissue evidence="1">Leaf</tissue>
    </source>
</reference>
<dbReference type="AlphaFoldDB" id="A0AAX6GSL7"/>
<evidence type="ECO:0000313" key="3">
    <source>
        <dbReference type="Proteomes" id="UP001140949"/>
    </source>
</evidence>
<sequence>MDPLRHRPHAHHRIVSLRCHRVLDAVEVLPLPHRRLLAQMLHVALELGVRQVRIDPVILQMRCVPQRLPGFGCRGLPRLPHADHPPRQQLRHRLVEDRVVLVDQHVPQLLHEVLVEAGRVFVAELRADLEND</sequence>
<dbReference type="Proteomes" id="UP001140949">
    <property type="component" value="Unassembled WGS sequence"/>
</dbReference>
<accession>A0AAX6GSL7</accession>